<dbReference type="Proteomes" id="UP000271889">
    <property type="component" value="Unassembled WGS sequence"/>
</dbReference>
<evidence type="ECO:0000313" key="2">
    <source>
        <dbReference type="EMBL" id="VDK72511.1"/>
    </source>
</evidence>
<keyword evidence="3" id="KW-1185">Reference proteome</keyword>
<protein>
    <recommendedName>
        <fullName evidence="1">Peptidase A1 domain-containing protein</fullName>
    </recommendedName>
</protein>
<reference evidence="2 3" key="1">
    <citation type="submission" date="2018-11" db="EMBL/GenBank/DDBJ databases">
        <authorList>
            <consortium name="Pathogen Informatics"/>
        </authorList>
    </citation>
    <scope>NUCLEOTIDE SEQUENCE [LARGE SCALE GENOMIC DNA]</scope>
</reference>
<sequence length="116" mass="13034">MFDPSISVSFVKDGTEWTLENWHGKVEGVLGIDNVQSLSVGGDLDTMSSNCRFGMVTMMRMHENLQADGMLGLWDFSTQPCKPFIYQLKGERKSNNSKQGNTVLLYSSENKFAPKF</sequence>
<dbReference type="Pfam" id="PF00026">
    <property type="entry name" value="Asp"/>
    <property type="match status" value="1"/>
</dbReference>
<dbReference type="EMBL" id="UYRV01022844">
    <property type="protein sequence ID" value="VDK72511.1"/>
    <property type="molecule type" value="Genomic_DNA"/>
</dbReference>
<feature type="domain" description="Peptidase A1" evidence="1">
    <location>
        <begin position="1"/>
        <end position="84"/>
    </location>
</feature>
<dbReference type="Gene3D" id="2.40.70.10">
    <property type="entry name" value="Acid Proteases"/>
    <property type="match status" value="1"/>
</dbReference>
<organism evidence="2 3">
    <name type="scientific">Cylicostephanus goldi</name>
    <name type="common">Nematode worm</name>
    <dbReference type="NCBI Taxonomy" id="71465"/>
    <lineage>
        <taxon>Eukaryota</taxon>
        <taxon>Metazoa</taxon>
        <taxon>Ecdysozoa</taxon>
        <taxon>Nematoda</taxon>
        <taxon>Chromadorea</taxon>
        <taxon>Rhabditida</taxon>
        <taxon>Rhabditina</taxon>
        <taxon>Rhabditomorpha</taxon>
        <taxon>Strongyloidea</taxon>
        <taxon>Strongylidae</taxon>
        <taxon>Cylicostephanus</taxon>
    </lineage>
</organism>
<name>A0A3P6U6X1_CYLGO</name>
<dbReference type="InterPro" id="IPR021109">
    <property type="entry name" value="Peptidase_aspartic_dom_sf"/>
</dbReference>
<dbReference type="AlphaFoldDB" id="A0A3P6U6X1"/>
<dbReference type="OrthoDB" id="10519758at2759"/>
<evidence type="ECO:0000259" key="1">
    <source>
        <dbReference type="Pfam" id="PF00026"/>
    </source>
</evidence>
<dbReference type="SUPFAM" id="SSF50630">
    <property type="entry name" value="Acid proteases"/>
    <property type="match status" value="1"/>
</dbReference>
<dbReference type="InterPro" id="IPR033121">
    <property type="entry name" value="PEPTIDASE_A1"/>
</dbReference>
<evidence type="ECO:0000313" key="3">
    <source>
        <dbReference type="Proteomes" id="UP000271889"/>
    </source>
</evidence>
<proteinExistence type="predicted"/>
<accession>A0A3P6U6X1</accession>
<gene>
    <name evidence="2" type="ORF">CGOC_LOCUS6843</name>
</gene>